<sequence length="487" mass="53565">MSRQVKPGSKPYRAQLRDRLAALGFPEAAMPARVAENLIVECRIPPRTAWRLASELSLDVAAHHYNAVTGDPRAGMRGTRIWEYEQWPERGVRPTVAALRVLAQVYGTGWKSLLGLRDLEQLPAKDLAEYHAEPEQAAAPVLATPEPPSRPARTSPRDEGRPDADIGAGALDDAILLTKTNVDDVQLDDLWSDLDFLGGAYTRTAPESILGQLAVIEERSSSLLKGRQRPKQTQDLLLVGAKCSAMMAWIAGDLGRYWLSRELNSAAWLYTQYADDFLARRWVRTSQARVAFWSGNGVESAKLAADGLNYHVGGRLTDAPLILAEARGWSSVQAEPQVLDAIARWTSIEDPELGAGGEDRFFNITKDRRHYMAGTSLLSVGQASAALREFSTAREAYEKLSLESRWEAMDPMIRIDTGRAHLRLDDLDGAAAQVEPLLATDVAKQPEMVRAMLKVLAGELAGPRWREAATARNLAEALLDAQSSARR</sequence>
<feature type="region of interest" description="Disordered" evidence="1">
    <location>
        <begin position="135"/>
        <end position="165"/>
    </location>
</feature>
<protein>
    <recommendedName>
        <fullName evidence="4">XRE family transcriptional regulator</fullName>
    </recommendedName>
</protein>
<dbReference type="RefSeq" id="WP_257918577.1">
    <property type="nucleotide sequence ID" value="NZ_JAMXQV010000002.1"/>
</dbReference>
<accession>A0A9X2SH10</accession>
<evidence type="ECO:0000313" key="2">
    <source>
        <dbReference type="EMBL" id="MCR6481929.1"/>
    </source>
</evidence>
<evidence type="ECO:0000256" key="1">
    <source>
        <dbReference type="SAM" id="MobiDB-lite"/>
    </source>
</evidence>
<evidence type="ECO:0008006" key="4">
    <source>
        <dbReference type="Google" id="ProtNLM"/>
    </source>
</evidence>
<dbReference type="Proteomes" id="UP001144096">
    <property type="component" value="Unassembled WGS sequence"/>
</dbReference>
<evidence type="ECO:0000313" key="3">
    <source>
        <dbReference type="Proteomes" id="UP001144096"/>
    </source>
</evidence>
<name>A0A9X2SH10_9PSEU</name>
<feature type="compositionally biased region" description="Basic and acidic residues" evidence="1">
    <location>
        <begin position="155"/>
        <end position="164"/>
    </location>
</feature>
<dbReference type="EMBL" id="JAMXQV010000002">
    <property type="protein sequence ID" value="MCR6481929.1"/>
    <property type="molecule type" value="Genomic_DNA"/>
</dbReference>
<gene>
    <name evidence="2" type="ORF">M8542_03785</name>
</gene>
<comment type="caution">
    <text evidence="2">The sequence shown here is derived from an EMBL/GenBank/DDBJ whole genome shotgun (WGS) entry which is preliminary data.</text>
</comment>
<proteinExistence type="predicted"/>
<organism evidence="2 3">
    <name type="scientific">Amycolatopsis iheyensis</name>
    <dbReference type="NCBI Taxonomy" id="2945988"/>
    <lineage>
        <taxon>Bacteria</taxon>
        <taxon>Bacillati</taxon>
        <taxon>Actinomycetota</taxon>
        <taxon>Actinomycetes</taxon>
        <taxon>Pseudonocardiales</taxon>
        <taxon>Pseudonocardiaceae</taxon>
        <taxon>Amycolatopsis</taxon>
    </lineage>
</organism>
<keyword evidence="3" id="KW-1185">Reference proteome</keyword>
<dbReference type="AlphaFoldDB" id="A0A9X2SH10"/>
<reference evidence="2" key="1">
    <citation type="submission" date="2022-06" db="EMBL/GenBank/DDBJ databases">
        <title>Amycolatopsis iheyaensis sp. nov., a new species of the genus Amycolatopsis isolated from soil in Iheya island, Japan.</title>
        <authorList>
            <person name="Ngamcharungchit C."/>
            <person name="Kanto H."/>
            <person name="Take A."/>
            <person name="Intra B."/>
            <person name="Matsumoto A."/>
            <person name="Panbangred W."/>
            <person name="Inahashi Y."/>
        </authorList>
    </citation>
    <scope>NUCLEOTIDE SEQUENCE</scope>
    <source>
        <strain evidence="2">OK19-0408</strain>
    </source>
</reference>